<name>A0A1V4CP89_9ACTN</name>
<proteinExistence type="predicted"/>
<sequence length="135" mass="13589">TEPVEWPGGERLRRAGVSSFGASGTNAHVIIEQAPVDDGPEAQPVSSDVGTVSWVLSARSVEALRGQAAALAERVGGVSGLLPVDVGWSLVATRSVFECRAVVVGGDRAELLAGVEALAGGVVHPGVVRSGAAVL</sequence>
<feature type="non-terminal residue" evidence="4">
    <location>
        <position position="135"/>
    </location>
</feature>
<keyword evidence="1" id="KW-0808">Transferase</keyword>
<dbReference type="InterPro" id="IPR016039">
    <property type="entry name" value="Thiolase-like"/>
</dbReference>
<dbReference type="GO" id="GO:0006633">
    <property type="term" value="P:fatty acid biosynthetic process"/>
    <property type="evidence" value="ECO:0007669"/>
    <property type="project" value="TreeGrafter"/>
</dbReference>
<dbReference type="InterPro" id="IPR050091">
    <property type="entry name" value="PKS_NRPS_Biosynth_Enz"/>
</dbReference>
<keyword evidence="2" id="KW-0511">Multifunctional enzyme</keyword>
<feature type="domain" description="Polyketide synthase C-terminal extension" evidence="3">
    <location>
        <begin position="1"/>
        <end position="74"/>
    </location>
</feature>
<dbReference type="Gene3D" id="3.40.47.10">
    <property type="match status" value="1"/>
</dbReference>
<feature type="non-terminal residue" evidence="4">
    <location>
        <position position="1"/>
    </location>
</feature>
<dbReference type="RefSeq" id="WP_143645393.1">
    <property type="nucleotide sequence ID" value="NZ_LAKD02000228.1"/>
</dbReference>
<evidence type="ECO:0000259" key="3">
    <source>
        <dbReference type="Pfam" id="PF16197"/>
    </source>
</evidence>
<protein>
    <recommendedName>
        <fullName evidence="3">Polyketide synthase C-terminal extension domain-containing protein</fullName>
    </recommendedName>
</protein>
<dbReference type="SUPFAM" id="SSF53901">
    <property type="entry name" value="Thiolase-like"/>
    <property type="match status" value="1"/>
</dbReference>
<dbReference type="AlphaFoldDB" id="A0A1V4CP89"/>
<dbReference type="OrthoDB" id="4333915at2"/>
<dbReference type="EMBL" id="LAKD02000228">
    <property type="protein sequence ID" value="OPF66681.1"/>
    <property type="molecule type" value="Genomic_DNA"/>
</dbReference>
<keyword evidence="5" id="KW-1185">Reference proteome</keyword>
<gene>
    <name evidence="4" type="ORF">VT50_0237790</name>
</gene>
<dbReference type="Proteomes" id="UP000033615">
    <property type="component" value="Unassembled WGS sequence"/>
</dbReference>
<organism evidence="4 5">
    <name type="scientific">Streptomyces antioxidans</name>
    <dbReference type="NCBI Taxonomy" id="1507734"/>
    <lineage>
        <taxon>Bacteria</taxon>
        <taxon>Bacillati</taxon>
        <taxon>Actinomycetota</taxon>
        <taxon>Actinomycetes</taxon>
        <taxon>Kitasatosporales</taxon>
        <taxon>Streptomycetaceae</taxon>
        <taxon>Streptomyces</taxon>
    </lineage>
</organism>
<dbReference type="Gene3D" id="3.30.70.3290">
    <property type="match status" value="1"/>
</dbReference>
<dbReference type="Pfam" id="PF16197">
    <property type="entry name" value="KAsynt_C_assoc"/>
    <property type="match status" value="1"/>
</dbReference>
<dbReference type="PANTHER" id="PTHR43775">
    <property type="entry name" value="FATTY ACID SYNTHASE"/>
    <property type="match status" value="1"/>
</dbReference>
<reference evidence="4" key="1">
    <citation type="submission" date="2016-12" db="EMBL/GenBank/DDBJ databases">
        <title>Genome sequence of Streptomyces antioxidans MUSC 164.</title>
        <authorList>
            <person name="Lee L.-H."/>
            <person name="Ser H.-L."/>
        </authorList>
    </citation>
    <scope>NUCLEOTIDE SEQUENCE [LARGE SCALE GENOMIC DNA]</scope>
    <source>
        <strain evidence="4">MUSC 164</strain>
    </source>
</reference>
<accession>A0A1V4CP89</accession>
<dbReference type="InterPro" id="IPR032821">
    <property type="entry name" value="PKS_assoc"/>
</dbReference>
<evidence type="ECO:0000256" key="2">
    <source>
        <dbReference type="ARBA" id="ARBA00023268"/>
    </source>
</evidence>
<dbReference type="GO" id="GO:0004312">
    <property type="term" value="F:fatty acid synthase activity"/>
    <property type="evidence" value="ECO:0007669"/>
    <property type="project" value="TreeGrafter"/>
</dbReference>
<comment type="caution">
    <text evidence="4">The sequence shown here is derived from an EMBL/GenBank/DDBJ whole genome shotgun (WGS) entry which is preliminary data.</text>
</comment>
<evidence type="ECO:0000256" key="1">
    <source>
        <dbReference type="ARBA" id="ARBA00022679"/>
    </source>
</evidence>
<dbReference type="PANTHER" id="PTHR43775:SF51">
    <property type="entry name" value="INACTIVE PHENOLPHTHIOCEROL SYNTHESIS POLYKETIDE SYNTHASE TYPE I PKS1-RELATED"/>
    <property type="match status" value="1"/>
</dbReference>
<evidence type="ECO:0000313" key="4">
    <source>
        <dbReference type="EMBL" id="OPF66681.1"/>
    </source>
</evidence>
<evidence type="ECO:0000313" key="5">
    <source>
        <dbReference type="Proteomes" id="UP000033615"/>
    </source>
</evidence>